<dbReference type="Proteomes" id="UP000599578">
    <property type="component" value="Unassembled WGS sequence"/>
</dbReference>
<reference evidence="5 6" key="1">
    <citation type="journal article" date="2014" name="Int. J. Syst. Evol. Microbiol.">
        <title>Complete genome sequence of Corynebacterium casei LMG S-19264T (=DSM 44701T), isolated from a smear-ripened cheese.</title>
        <authorList>
            <consortium name="US DOE Joint Genome Institute (JGI-PGF)"/>
            <person name="Walter F."/>
            <person name="Albersmeier A."/>
            <person name="Kalinowski J."/>
            <person name="Ruckert C."/>
        </authorList>
    </citation>
    <scope>NUCLEOTIDE SEQUENCE [LARGE SCALE GENOMIC DNA]</scope>
    <source>
        <strain evidence="5 6">CGMCC 1.7286</strain>
    </source>
</reference>
<dbReference type="NCBIfam" id="NF007365">
    <property type="entry name" value="PRK09862.1"/>
    <property type="match status" value="1"/>
</dbReference>
<proteinExistence type="inferred from homology"/>
<keyword evidence="5" id="KW-0378">Hydrolase</keyword>
<dbReference type="InterPro" id="IPR001208">
    <property type="entry name" value="MCM_dom"/>
</dbReference>
<comment type="caution">
    <text evidence="5">The sequence shown here is derived from an EMBL/GenBank/DDBJ whole genome shotgun (WGS) entry which is preliminary data.</text>
</comment>
<dbReference type="PANTHER" id="PTHR32039:SF7">
    <property type="entry name" value="COMPETENCE PROTEIN COMM"/>
    <property type="match status" value="1"/>
</dbReference>
<dbReference type="GO" id="GO:0006508">
    <property type="term" value="P:proteolysis"/>
    <property type="evidence" value="ECO:0007669"/>
    <property type="project" value="UniProtKB-KW"/>
</dbReference>
<dbReference type="GO" id="GO:0008233">
    <property type="term" value="F:peptidase activity"/>
    <property type="evidence" value="ECO:0007669"/>
    <property type="project" value="UniProtKB-KW"/>
</dbReference>
<protein>
    <submittedName>
        <fullName evidence="5">ATP-dependent protease</fullName>
    </submittedName>
</protein>
<dbReference type="PROSITE" id="PS50051">
    <property type="entry name" value="MCM_2"/>
    <property type="match status" value="1"/>
</dbReference>
<dbReference type="GO" id="GO:0003677">
    <property type="term" value="F:DNA binding"/>
    <property type="evidence" value="ECO:0007669"/>
    <property type="project" value="InterPro"/>
</dbReference>
<dbReference type="SMART" id="SM00382">
    <property type="entry name" value="AAA"/>
    <property type="match status" value="1"/>
</dbReference>
<dbReference type="Gene3D" id="3.30.230.10">
    <property type="match status" value="1"/>
</dbReference>
<dbReference type="Pfam" id="PF13335">
    <property type="entry name" value="Mg_chelatase_C"/>
    <property type="match status" value="1"/>
</dbReference>
<dbReference type="Gene3D" id="3.40.50.300">
    <property type="entry name" value="P-loop containing nucleotide triphosphate hydrolases"/>
    <property type="match status" value="1"/>
</dbReference>
<dbReference type="EMBL" id="BMLT01000002">
    <property type="protein sequence ID" value="GGO77851.1"/>
    <property type="molecule type" value="Genomic_DNA"/>
</dbReference>
<dbReference type="InterPro" id="IPR004482">
    <property type="entry name" value="Mg_chelat-rel"/>
</dbReference>
<dbReference type="InterPro" id="IPR045006">
    <property type="entry name" value="CHLI-like"/>
</dbReference>
<evidence type="ECO:0000256" key="3">
    <source>
        <dbReference type="ARBA" id="ARBA00022840"/>
    </source>
</evidence>
<dbReference type="PRINTS" id="PR01657">
    <property type="entry name" value="MCMFAMILY"/>
</dbReference>
<evidence type="ECO:0000313" key="5">
    <source>
        <dbReference type="EMBL" id="GGO77851.1"/>
    </source>
</evidence>
<dbReference type="Pfam" id="PF13541">
    <property type="entry name" value="ChlI"/>
    <property type="match status" value="1"/>
</dbReference>
<dbReference type="InterPro" id="IPR025158">
    <property type="entry name" value="Mg_chelat-rel_C"/>
</dbReference>
<dbReference type="SUPFAM" id="SSF52540">
    <property type="entry name" value="P-loop containing nucleoside triphosphate hydrolases"/>
    <property type="match status" value="1"/>
</dbReference>
<gene>
    <name evidence="5" type="ORF">GCM10011348_08350</name>
</gene>
<dbReference type="RefSeq" id="WP_188858642.1">
    <property type="nucleotide sequence ID" value="NZ_BMLT01000002.1"/>
</dbReference>
<dbReference type="InterPro" id="IPR020568">
    <property type="entry name" value="Ribosomal_Su5_D2-typ_SF"/>
</dbReference>
<dbReference type="InterPro" id="IPR027417">
    <property type="entry name" value="P-loop_NTPase"/>
</dbReference>
<name>A0A917Z894_9GAMM</name>
<feature type="domain" description="MCM C-terminal AAA(+) ATPase" evidence="4">
    <location>
        <begin position="288"/>
        <end position="387"/>
    </location>
</feature>
<dbReference type="InterPro" id="IPR000523">
    <property type="entry name" value="Mg_chelatse_chII-like_cat_dom"/>
</dbReference>
<keyword evidence="3" id="KW-0067">ATP-binding</keyword>
<dbReference type="NCBIfam" id="TIGR00368">
    <property type="entry name" value="YifB family Mg chelatase-like AAA ATPase"/>
    <property type="match status" value="1"/>
</dbReference>
<comment type="similarity">
    <text evidence="1">Belongs to the Mg-chelatase subunits D/I family. ComM subfamily.</text>
</comment>
<dbReference type="Pfam" id="PF01078">
    <property type="entry name" value="Mg_chelatase"/>
    <property type="match status" value="1"/>
</dbReference>
<evidence type="ECO:0000313" key="6">
    <source>
        <dbReference type="Proteomes" id="UP000599578"/>
    </source>
</evidence>
<keyword evidence="2" id="KW-0547">Nucleotide-binding</keyword>
<dbReference type="GO" id="GO:0005524">
    <property type="term" value="F:ATP binding"/>
    <property type="evidence" value="ECO:0007669"/>
    <property type="project" value="UniProtKB-KW"/>
</dbReference>
<evidence type="ECO:0000256" key="1">
    <source>
        <dbReference type="ARBA" id="ARBA00006354"/>
    </source>
</evidence>
<organism evidence="5 6">
    <name type="scientific">Marinobacterium nitratireducens</name>
    <dbReference type="NCBI Taxonomy" id="518897"/>
    <lineage>
        <taxon>Bacteria</taxon>
        <taxon>Pseudomonadati</taxon>
        <taxon>Pseudomonadota</taxon>
        <taxon>Gammaproteobacteria</taxon>
        <taxon>Oceanospirillales</taxon>
        <taxon>Oceanospirillaceae</taxon>
        <taxon>Marinobacterium</taxon>
    </lineage>
</organism>
<evidence type="ECO:0000256" key="2">
    <source>
        <dbReference type="ARBA" id="ARBA00022741"/>
    </source>
</evidence>
<evidence type="ECO:0000259" key="4">
    <source>
        <dbReference type="PROSITE" id="PS50051"/>
    </source>
</evidence>
<keyword evidence="6" id="KW-1185">Reference proteome</keyword>
<dbReference type="SUPFAM" id="SSF54211">
    <property type="entry name" value="Ribosomal protein S5 domain 2-like"/>
    <property type="match status" value="1"/>
</dbReference>
<dbReference type="InterPro" id="IPR003593">
    <property type="entry name" value="AAA+_ATPase"/>
</dbReference>
<dbReference type="AlphaFoldDB" id="A0A917Z894"/>
<accession>A0A917Z894</accession>
<keyword evidence="5" id="KW-0645">Protease</keyword>
<dbReference type="PANTHER" id="PTHR32039">
    <property type="entry name" value="MAGNESIUM-CHELATASE SUBUNIT CHLI"/>
    <property type="match status" value="1"/>
</dbReference>
<sequence>MSLAVVHSRAVLGVSAPAVTVEVHLSGGLPSLSIVGLPEAAVRESKDRVRSALINAGFDYPQRRITVNLAPADLPKEGGRYDLAIALGVLAASRQLPGGELDGWEVLGELTLSGQVRPVSGVLPAAVACRDVQRRLLVPRDNGAEAALVQDVDIRATAHLLEVCAALRGDGELEKPVAAPDSGLEGLPDLADVKGQFQARRALEVAAAGGHNLLFSGPPGSGKSMLAARLPSLLPPLDERERLEVAAAYSVAGRSVGALARGERPFRNPHHTASAAALVGGGSQPRPGEISLAHRGVLFLDELPEFPRAVLEVLREPLETGEILISRAARQVSFPARFQLLAAMNPCPCGYFGDAGGRCRCTPDQIQRYQARLSGPLLDRFDMLLNVAALPADELLLPGGGGEASASVAQRVAAALDIQQRRQGCPNRELSGTPLEQACGLDHAGRALLVQAASRLGLSARACHRVLRVARTLADLSGAQRVGEPQLLEAIGFRQGLADRGNR</sequence>
<dbReference type="InterPro" id="IPR014721">
    <property type="entry name" value="Ribsml_uS5_D2-typ_fold_subgr"/>
</dbReference>